<dbReference type="EMBL" id="JACSQZ010000062">
    <property type="protein sequence ID" value="MBD7916133.1"/>
    <property type="molecule type" value="Genomic_DNA"/>
</dbReference>
<feature type="transmembrane region" description="Helical" evidence="5">
    <location>
        <begin position="104"/>
        <end position="124"/>
    </location>
</feature>
<organism evidence="7 8">
    <name type="scientific">Clostridium gallinarum</name>
    <dbReference type="NCBI Taxonomy" id="2762246"/>
    <lineage>
        <taxon>Bacteria</taxon>
        <taxon>Bacillati</taxon>
        <taxon>Bacillota</taxon>
        <taxon>Clostridia</taxon>
        <taxon>Eubacteriales</taxon>
        <taxon>Clostridiaceae</taxon>
        <taxon>Clostridium</taxon>
    </lineage>
</organism>
<protein>
    <submittedName>
        <fullName evidence="7">O-antigen ligase family protein</fullName>
    </submittedName>
</protein>
<dbReference type="PANTHER" id="PTHR37422">
    <property type="entry name" value="TEICHURONIC ACID BIOSYNTHESIS PROTEIN TUAE"/>
    <property type="match status" value="1"/>
</dbReference>
<evidence type="ECO:0000259" key="6">
    <source>
        <dbReference type="Pfam" id="PF04932"/>
    </source>
</evidence>
<proteinExistence type="predicted"/>
<dbReference type="PANTHER" id="PTHR37422:SF13">
    <property type="entry name" value="LIPOPOLYSACCHARIDE BIOSYNTHESIS PROTEIN PA4999-RELATED"/>
    <property type="match status" value="1"/>
</dbReference>
<reference evidence="7 8" key="1">
    <citation type="submission" date="2020-08" db="EMBL/GenBank/DDBJ databases">
        <title>A Genomic Blueprint of the Chicken Gut Microbiome.</title>
        <authorList>
            <person name="Gilroy R."/>
            <person name="Ravi A."/>
            <person name="Getino M."/>
            <person name="Pursley I."/>
            <person name="Horton D.L."/>
            <person name="Alikhan N.-F."/>
            <person name="Baker D."/>
            <person name="Gharbi K."/>
            <person name="Hall N."/>
            <person name="Watson M."/>
            <person name="Adriaenssens E.M."/>
            <person name="Foster-Nyarko E."/>
            <person name="Jarju S."/>
            <person name="Secka A."/>
            <person name="Antonio M."/>
            <person name="Oren A."/>
            <person name="Chaudhuri R."/>
            <person name="La Ragione R.M."/>
            <person name="Hildebrand F."/>
            <person name="Pallen M.J."/>
        </authorList>
    </citation>
    <scope>NUCLEOTIDE SEQUENCE [LARGE SCALE GENOMIC DNA]</scope>
    <source>
        <strain evidence="7 8">Sa3CUN1</strain>
    </source>
</reference>
<keyword evidence="7" id="KW-0436">Ligase</keyword>
<keyword evidence="3 5" id="KW-1133">Transmembrane helix</keyword>
<dbReference type="Proteomes" id="UP000640335">
    <property type="component" value="Unassembled WGS sequence"/>
</dbReference>
<feature type="transmembrane region" description="Helical" evidence="5">
    <location>
        <begin position="157"/>
        <end position="175"/>
    </location>
</feature>
<keyword evidence="8" id="KW-1185">Reference proteome</keyword>
<evidence type="ECO:0000256" key="2">
    <source>
        <dbReference type="ARBA" id="ARBA00022692"/>
    </source>
</evidence>
<feature type="transmembrane region" description="Helical" evidence="5">
    <location>
        <begin position="345"/>
        <end position="362"/>
    </location>
</feature>
<dbReference type="Pfam" id="PF04932">
    <property type="entry name" value="Wzy_C"/>
    <property type="match status" value="1"/>
</dbReference>
<evidence type="ECO:0000313" key="7">
    <source>
        <dbReference type="EMBL" id="MBD7916133.1"/>
    </source>
</evidence>
<gene>
    <name evidence="7" type="ORF">H9660_13355</name>
</gene>
<feature type="transmembrane region" description="Helical" evidence="5">
    <location>
        <begin position="136"/>
        <end position="151"/>
    </location>
</feature>
<feature type="transmembrane region" description="Helical" evidence="5">
    <location>
        <begin position="20"/>
        <end position="36"/>
    </location>
</feature>
<comment type="subcellular location">
    <subcellularLocation>
        <location evidence="1">Membrane</location>
        <topology evidence="1">Multi-pass membrane protein</topology>
    </subcellularLocation>
</comment>
<name>A0ABR8Q6S0_9CLOT</name>
<sequence length="397" mass="45172">MLIFLISIIVNIKNNPVDNIKTFVYTGFFLFILYSYDADKNLKTTQKELIKFNNIVIYISSITSFIAIIMFIFLIQYTFNDITQGFVYPDSPALWGLYSNPNSGGMIATISIILSIVNISLYKIINETSHFKIRKNYYIFNIVIQYLYLVLCNSRGAVLSLLAGILFIIFYNLYIRFKNKFNIFKSIVFSILISFVVLIGSNIFISISKNVLSYIPEYVDKITSSNTTHNTGGNIEINLDREIQDGHISTGRAEIWSYGLNTLKFNPLFGHGPGNIGLAKQKLYPNDTSRYIVTNNMHNGYIQILLSNGILGILFFGIFIILIAKDSLIAIFNPNIKIDNIRRKTIILVLMPILSIAVNGVFENVILLTQSYITTILWTYIGYLGLYLTKLDSKKVK</sequence>
<dbReference type="GO" id="GO:0016874">
    <property type="term" value="F:ligase activity"/>
    <property type="evidence" value="ECO:0007669"/>
    <property type="project" value="UniProtKB-KW"/>
</dbReference>
<keyword evidence="4 5" id="KW-0472">Membrane</keyword>
<evidence type="ECO:0000313" key="8">
    <source>
        <dbReference type="Proteomes" id="UP000640335"/>
    </source>
</evidence>
<keyword evidence="2 5" id="KW-0812">Transmembrane</keyword>
<feature type="transmembrane region" description="Helical" evidence="5">
    <location>
        <begin position="56"/>
        <end position="79"/>
    </location>
</feature>
<feature type="transmembrane region" description="Helical" evidence="5">
    <location>
        <begin position="187"/>
        <end position="207"/>
    </location>
</feature>
<dbReference type="InterPro" id="IPR051533">
    <property type="entry name" value="WaaL-like"/>
</dbReference>
<accession>A0ABR8Q6S0</accession>
<feature type="transmembrane region" description="Helical" evidence="5">
    <location>
        <begin position="368"/>
        <end position="388"/>
    </location>
</feature>
<evidence type="ECO:0000256" key="3">
    <source>
        <dbReference type="ARBA" id="ARBA00022989"/>
    </source>
</evidence>
<evidence type="ECO:0000256" key="1">
    <source>
        <dbReference type="ARBA" id="ARBA00004141"/>
    </source>
</evidence>
<feature type="transmembrane region" description="Helical" evidence="5">
    <location>
        <begin position="301"/>
        <end position="324"/>
    </location>
</feature>
<dbReference type="InterPro" id="IPR007016">
    <property type="entry name" value="O-antigen_ligase-rel_domated"/>
</dbReference>
<feature type="domain" description="O-antigen ligase-related" evidence="6">
    <location>
        <begin position="142"/>
        <end position="316"/>
    </location>
</feature>
<evidence type="ECO:0000256" key="5">
    <source>
        <dbReference type="SAM" id="Phobius"/>
    </source>
</evidence>
<comment type="caution">
    <text evidence="7">The sequence shown here is derived from an EMBL/GenBank/DDBJ whole genome shotgun (WGS) entry which is preliminary data.</text>
</comment>
<evidence type="ECO:0000256" key="4">
    <source>
        <dbReference type="ARBA" id="ARBA00023136"/>
    </source>
</evidence>